<dbReference type="AlphaFoldDB" id="A0A3B0R5S8"/>
<reference evidence="1" key="1">
    <citation type="submission" date="2018-06" db="EMBL/GenBank/DDBJ databases">
        <authorList>
            <person name="Zhirakovskaya E."/>
        </authorList>
    </citation>
    <scope>NUCLEOTIDE SEQUENCE</scope>
</reference>
<accession>A0A3B0R5S8</accession>
<protein>
    <recommendedName>
        <fullName evidence="2">DUF924 domain-containing protein</fullName>
    </recommendedName>
</protein>
<organism evidence="1">
    <name type="scientific">hydrothermal vent metagenome</name>
    <dbReference type="NCBI Taxonomy" id="652676"/>
    <lineage>
        <taxon>unclassified sequences</taxon>
        <taxon>metagenomes</taxon>
        <taxon>ecological metagenomes</taxon>
    </lineage>
</organism>
<sequence length="186" mass="21560">MADENSKLLTPRDITGFWLGLEESAYWKKDVKFDALITNDYGKVLKTAKLGEMDHWCEDREGVLALTIVLDQFSRNIHRGTPEMFAADEHARTVANYAIRTDMIDSFNPQERRWFIMPYMHTETVREQRFCVALCKRYKLEATLPHAIEHMKIVKEFGRFPHRNDILGRQSTDEELAFLSAGGFAG</sequence>
<dbReference type="InterPro" id="IPR011990">
    <property type="entry name" value="TPR-like_helical_dom_sf"/>
</dbReference>
<evidence type="ECO:0000313" key="1">
    <source>
        <dbReference type="EMBL" id="VAV87559.1"/>
    </source>
</evidence>
<name>A0A3B0R5S8_9ZZZZ</name>
<dbReference type="Gene3D" id="1.20.58.320">
    <property type="entry name" value="TPR-like"/>
    <property type="match status" value="1"/>
</dbReference>
<proteinExistence type="predicted"/>
<gene>
    <name evidence="1" type="ORF">MNBD_ALPHA08-1396</name>
</gene>
<dbReference type="InterPro" id="IPR010323">
    <property type="entry name" value="DUF924"/>
</dbReference>
<dbReference type="Pfam" id="PF06041">
    <property type="entry name" value="DUF924"/>
    <property type="match status" value="1"/>
</dbReference>
<evidence type="ECO:0008006" key="2">
    <source>
        <dbReference type="Google" id="ProtNLM"/>
    </source>
</evidence>
<dbReference type="SUPFAM" id="SSF48452">
    <property type="entry name" value="TPR-like"/>
    <property type="match status" value="1"/>
</dbReference>
<dbReference type="Gene3D" id="1.25.40.10">
    <property type="entry name" value="Tetratricopeptide repeat domain"/>
    <property type="match status" value="1"/>
</dbReference>
<dbReference type="EMBL" id="UOEC01000031">
    <property type="protein sequence ID" value="VAV87559.1"/>
    <property type="molecule type" value="Genomic_DNA"/>
</dbReference>